<accession>A0A938Y2N1</accession>
<comment type="similarity">
    <text evidence="1">Belongs to the glycosyl hydrolase family 6.</text>
</comment>
<dbReference type="InterPro" id="IPR036434">
    <property type="entry name" value="Beta_cellobiohydrolase_sf"/>
</dbReference>
<dbReference type="SUPFAM" id="SSF51989">
    <property type="entry name" value="Glycosyl hydrolases family 6, cellulases"/>
    <property type="match status" value="1"/>
</dbReference>
<dbReference type="Gene3D" id="3.20.20.40">
    <property type="entry name" value="1, 4-beta cellobiohydrolase"/>
    <property type="match status" value="1"/>
</dbReference>
<dbReference type="AlphaFoldDB" id="A0A938Y2N1"/>
<dbReference type="EMBL" id="JAERTX010000010">
    <property type="protein sequence ID" value="MBM9460741.1"/>
    <property type="molecule type" value="Genomic_DNA"/>
</dbReference>
<keyword evidence="1" id="KW-0326">Glycosidase</keyword>
<evidence type="ECO:0000313" key="2">
    <source>
        <dbReference type="EMBL" id="MBM9460741.1"/>
    </source>
</evidence>
<dbReference type="PANTHER" id="PTHR34876">
    <property type="match status" value="1"/>
</dbReference>
<keyword evidence="1" id="KW-0119">Carbohydrate metabolism</keyword>
<keyword evidence="3" id="KW-1185">Reference proteome</keyword>
<dbReference type="InterPro" id="IPR016288">
    <property type="entry name" value="Beta_cellobiohydrolase"/>
</dbReference>
<sequence length="402" mass="44519">MASSARPSSGPASQVRLLAFVALLSALVLTSLGTGASSLTQAASAADTDSQPRYEVWQRAEAPYDENRSNPLANRVWGVYQGPQDQLWRRYQKVSPARQARLDTIALRPRTKWYGSFVADRSIRSTVRSYIASSQAGDPDKLVQIAVFRMEPWEHAACKKRTTAKQKKSYKRWIVQLAAGIGATPTLVVMQPDGPFLWCAPDRRKKAKLLAWATKRLSALPRTSVYIDAGAADWCENDKGADPERCAGILKQTGIAHARGFALDSTHYTGPSENIRHGARIVQILKRDGYGTKHFIIDTAKSGRPTPWSQMIPSRKGGAKDDARVCRSRTMTRCVALGIPPTVRVADERYGLSADDRVLAKQLVDGFVWFGRPWLYMQADPFVLKRGLALADNTPWPGPKRD</sequence>
<organism evidence="2 3">
    <name type="scientific">Nocardioides faecalis</name>
    <dbReference type="NCBI Taxonomy" id="2803858"/>
    <lineage>
        <taxon>Bacteria</taxon>
        <taxon>Bacillati</taxon>
        <taxon>Actinomycetota</taxon>
        <taxon>Actinomycetes</taxon>
        <taxon>Propionibacteriales</taxon>
        <taxon>Nocardioidaceae</taxon>
        <taxon>Nocardioides</taxon>
    </lineage>
</organism>
<dbReference type="PRINTS" id="PR00733">
    <property type="entry name" value="GLHYDRLASE6"/>
</dbReference>
<dbReference type="EC" id="3.2.1.-" evidence="1"/>
<dbReference type="GO" id="GO:0004553">
    <property type="term" value="F:hydrolase activity, hydrolyzing O-glycosyl compounds"/>
    <property type="evidence" value="ECO:0007669"/>
    <property type="project" value="InterPro"/>
</dbReference>
<keyword evidence="1" id="KW-0624">Polysaccharide degradation</keyword>
<evidence type="ECO:0000256" key="1">
    <source>
        <dbReference type="RuleBase" id="RU361186"/>
    </source>
</evidence>
<dbReference type="RefSeq" id="WP_205292042.1">
    <property type="nucleotide sequence ID" value="NZ_CP074406.1"/>
</dbReference>
<protein>
    <recommendedName>
        <fullName evidence="1">Glucanase</fullName>
        <ecNumber evidence="1">3.2.1.-</ecNumber>
    </recommendedName>
</protein>
<comment type="caution">
    <text evidence="2">The sequence shown here is derived from an EMBL/GenBank/DDBJ whole genome shotgun (WGS) entry which is preliminary data.</text>
</comment>
<dbReference type="Pfam" id="PF01341">
    <property type="entry name" value="Glyco_hydro_6"/>
    <property type="match status" value="1"/>
</dbReference>
<gene>
    <name evidence="2" type="ORF">JK386_12575</name>
</gene>
<reference evidence="2" key="1">
    <citation type="submission" date="2021-01" db="EMBL/GenBank/DDBJ databases">
        <title>Novel species in genus Nocardioides.</title>
        <authorList>
            <person name="Zhang G."/>
        </authorList>
    </citation>
    <scope>NUCLEOTIDE SEQUENCE</scope>
    <source>
        <strain evidence="2">Zg-536</strain>
    </source>
</reference>
<keyword evidence="1" id="KW-0136">Cellulose degradation</keyword>
<proteinExistence type="inferred from homology"/>
<dbReference type="Proteomes" id="UP000663791">
    <property type="component" value="Unassembled WGS sequence"/>
</dbReference>
<name>A0A938Y2N1_9ACTN</name>
<keyword evidence="1 2" id="KW-0378">Hydrolase</keyword>
<dbReference type="PANTHER" id="PTHR34876:SF4">
    <property type="entry name" value="1,4-BETA-D-GLUCAN CELLOBIOHYDROLASE C-RELATED"/>
    <property type="match status" value="1"/>
</dbReference>
<dbReference type="GO" id="GO:0030245">
    <property type="term" value="P:cellulose catabolic process"/>
    <property type="evidence" value="ECO:0007669"/>
    <property type="project" value="UniProtKB-KW"/>
</dbReference>
<evidence type="ECO:0000313" key="3">
    <source>
        <dbReference type="Proteomes" id="UP000663791"/>
    </source>
</evidence>